<dbReference type="PANTHER" id="PTHR12121:SF36">
    <property type="entry name" value="ENDONUCLEASE_EXONUCLEASE_PHOSPHATASE DOMAIN-CONTAINING PROTEIN"/>
    <property type="match status" value="1"/>
</dbReference>
<name>G3AVK3_SPAPN</name>
<feature type="chain" id="PRO_5003442730" description="Endonuclease/exonuclease/phosphatase domain-containing protein" evidence="1">
    <location>
        <begin position="22"/>
        <end position="301"/>
    </location>
</feature>
<organism evidence="4">
    <name type="scientific">Spathaspora passalidarum (strain NRRL Y-27907 / 11-Y1)</name>
    <dbReference type="NCBI Taxonomy" id="619300"/>
    <lineage>
        <taxon>Eukaryota</taxon>
        <taxon>Fungi</taxon>
        <taxon>Dikarya</taxon>
        <taxon>Ascomycota</taxon>
        <taxon>Saccharomycotina</taxon>
        <taxon>Pichiomycetes</taxon>
        <taxon>Debaryomycetaceae</taxon>
        <taxon>Spathaspora</taxon>
    </lineage>
</organism>
<evidence type="ECO:0000313" key="4">
    <source>
        <dbReference type="Proteomes" id="UP000000709"/>
    </source>
</evidence>
<feature type="domain" description="Endonuclease/exonuclease/phosphatase" evidence="2">
    <location>
        <begin position="76"/>
        <end position="281"/>
    </location>
</feature>
<keyword evidence="4" id="KW-1185">Reference proteome</keyword>
<dbReference type="Gene3D" id="3.60.10.10">
    <property type="entry name" value="Endonuclease/exonuclease/phosphatase"/>
    <property type="match status" value="1"/>
</dbReference>
<gene>
    <name evidence="3" type="ORF">SPAPADRAFT_143982</name>
</gene>
<dbReference type="GeneID" id="18870588"/>
<dbReference type="HOGENOM" id="CLU_030508_0_2_1"/>
<keyword evidence="1" id="KW-0732">Signal</keyword>
<dbReference type="InParanoid" id="G3AVK3"/>
<dbReference type="PANTHER" id="PTHR12121">
    <property type="entry name" value="CARBON CATABOLITE REPRESSOR PROTEIN 4"/>
    <property type="match status" value="1"/>
</dbReference>
<dbReference type="InterPro" id="IPR050410">
    <property type="entry name" value="CCR4/nocturin_mRNA_transcr"/>
</dbReference>
<dbReference type="eggNOG" id="ENOG502S5BH">
    <property type="taxonomic scope" value="Eukaryota"/>
</dbReference>
<protein>
    <recommendedName>
        <fullName evidence="2">Endonuclease/exonuclease/phosphatase domain-containing protein</fullName>
    </recommendedName>
</protein>
<feature type="signal peptide" evidence="1">
    <location>
        <begin position="1"/>
        <end position="21"/>
    </location>
</feature>
<dbReference type="OrthoDB" id="276515at2759"/>
<dbReference type="SUPFAM" id="SSF56219">
    <property type="entry name" value="DNase I-like"/>
    <property type="match status" value="1"/>
</dbReference>
<dbReference type="Pfam" id="PF03372">
    <property type="entry name" value="Exo_endo_phos"/>
    <property type="match status" value="1"/>
</dbReference>
<dbReference type="AlphaFoldDB" id="G3AVK3"/>
<accession>G3AVK3</accession>
<dbReference type="STRING" id="619300.G3AVK3"/>
<reference evidence="3 4" key="1">
    <citation type="journal article" date="2011" name="Proc. Natl. Acad. Sci. U.S.A.">
        <title>Comparative genomics of xylose-fermenting fungi for enhanced biofuel production.</title>
        <authorList>
            <person name="Wohlbach D.J."/>
            <person name="Kuo A."/>
            <person name="Sato T.K."/>
            <person name="Potts K.M."/>
            <person name="Salamov A.A."/>
            <person name="LaButti K.M."/>
            <person name="Sun H."/>
            <person name="Clum A."/>
            <person name="Pangilinan J.L."/>
            <person name="Lindquist E.A."/>
            <person name="Lucas S."/>
            <person name="Lapidus A."/>
            <person name="Jin M."/>
            <person name="Gunawan C."/>
            <person name="Balan V."/>
            <person name="Dale B.E."/>
            <person name="Jeffries T.W."/>
            <person name="Zinkel R."/>
            <person name="Barry K.W."/>
            <person name="Grigoriev I.V."/>
            <person name="Gasch A.P."/>
        </authorList>
    </citation>
    <scope>NUCLEOTIDE SEQUENCE [LARGE SCALE GENOMIC DNA]</scope>
    <source>
        <strain evidence="4">NRRL Y-27907 / 11-Y1</strain>
    </source>
</reference>
<dbReference type="InterPro" id="IPR036691">
    <property type="entry name" value="Endo/exonu/phosph_ase_sf"/>
</dbReference>
<dbReference type="InterPro" id="IPR005135">
    <property type="entry name" value="Endo/exonuclease/phosphatase"/>
</dbReference>
<dbReference type="RefSeq" id="XP_007377718.1">
    <property type="nucleotide sequence ID" value="XM_007377656.1"/>
</dbReference>
<dbReference type="Proteomes" id="UP000000709">
    <property type="component" value="Unassembled WGS sequence"/>
</dbReference>
<sequence length="301" mass="33353">MNSLSISFWPLYSLLSLVATAISVPDTEVSTSAIFQVYTNNIRYDAKDLMSMELPWAERKVGVVGTMLAVSANMSTVFALQEVTYNQLLDIKTEMNWNSQSWAHIGEGRDGGVAGEYNPILYNVNEWDLLSNYTRWLSETPGTPSAYKGKCFNRIVSIGIFRHKSTGSIVNVLNTHFCHKYEDSRQFQAYEILKHVDAIGLGNPTIVAGDLNSERTSVAYSILSDVVKEHGDPLELPTVSGFQSGGKGSTIDYVFSKGNLVSLSHAVLDNMLYDQYRFSDHRPVLEVFELAPTLVARACAA</sequence>
<dbReference type="CDD" id="cd09083">
    <property type="entry name" value="EEP-1"/>
    <property type="match status" value="1"/>
</dbReference>
<evidence type="ECO:0000313" key="3">
    <source>
        <dbReference type="EMBL" id="EGW29952.1"/>
    </source>
</evidence>
<proteinExistence type="predicted"/>
<dbReference type="GO" id="GO:0000175">
    <property type="term" value="F:3'-5'-RNA exonuclease activity"/>
    <property type="evidence" value="ECO:0007669"/>
    <property type="project" value="TreeGrafter"/>
</dbReference>
<dbReference type="KEGG" id="spaa:SPAPADRAFT_143982"/>
<evidence type="ECO:0000256" key="1">
    <source>
        <dbReference type="SAM" id="SignalP"/>
    </source>
</evidence>
<dbReference type="EMBL" id="GL996506">
    <property type="protein sequence ID" value="EGW29952.1"/>
    <property type="molecule type" value="Genomic_DNA"/>
</dbReference>
<evidence type="ECO:0000259" key="2">
    <source>
        <dbReference type="Pfam" id="PF03372"/>
    </source>
</evidence>